<evidence type="ECO:0000256" key="8">
    <source>
        <dbReference type="ARBA" id="ARBA00066420"/>
    </source>
</evidence>
<evidence type="ECO:0000313" key="9">
    <source>
        <dbReference type="EMBL" id="KAJ8439492.1"/>
    </source>
</evidence>
<name>A0A9Q1KA53_9CARY</name>
<evidence type="ECO:0000256" key="7">
    <source>
        <dbReference type="ARBA" id="ARBA00060639"/>
    </source>
</evidence>
<dbReference type="Pfam" id="PF02458">
    <property type="entry name" value="Transferase"/>
    <property type="match status" value="1"/>
</dbReference>
<keyword evidence="4" id="KW-0012">Acyltransferase</keyword>
<dbReference type="EMBL" id="JAKOGI010000217">
    <property type="protein sequence ID" value="KAJ8439492.1"/>
    <property type="molecule type" value="Genomic_DNA"/>
</dbReference>
<dbReference type="AlphaFoldDB" id="A0A9Q1KA53"/>
<keyword evidence="10" id="KW-1185">Reference proteome</keyword>
<comment type="function">
    <text evidence="6">Catalyzes the formation of N-benzoylanthranilate, in the course of methoxydianthramide B, a phytoalexin. Phytoalexins are produced in response to infection by parasites, and are essential for the expression of disease resistance.</text>
</comment>
<dbReference type="OrthoDB" id="671439at2759"/>
<dbReference type="GO" id="GO:0009813">
    <property type="term" value="P:flavonoid biosynthetic process"/>
    <property type="evidence" value="ECO:0007669"/>
    <property type="project" value="UniProtKB-KW"/>
</dbReference>
<dbReference type="Proteomes" id="UP001153076">
    <property type="component" value="Unassembled WGS sequence"/>
</dbReference>
<comment type="caution">
    <text evidence="9">The sequence shown here is derived from an EMBL/GenBank/DDBJ whole genome shotgun (WGS) entry which is preliminary data.</text>
</comment>
<evidence type="ECO:0000256" key="6">
    <source>
        <dbReference type="ARBA" id="ARBA00053209"/>
    </source>
</evidence>
<dbReference type="SUPFAM" id="SSF52777">
    <property type="entry name" value="CoA-dependent acyltransferases"/>
    <property type="match status" value="1"/>
</dbReference>
<keyword evidence="2" id="KW-0808">Transferase</keyword>
<sequence>MTQCAIIKQWTMVKPAKETLKRRLWLSRLDMVVRGPFSNTPTVYVYYPTLDNKNDDANNNDDDNNHTPFFDAELLKETLSKVLVDFYPMAGRLRKDENGRLEIDCNDEGALFVETETTEYSLSDFGGFEPTLELKKLVTPSWDYSKGLSSIPLFMVQLTRFKCGGVTLGFANHHDVADGWGHVLLINSWARLVRGLGLELKPVHERAPYLAPRDPPQVKFQHVEFIPPQGLLPGPSGVSLDLEKEAVASSVFNFTKQQVNYLKQKATSSGVSMRLSTFEVLAGHIWRTTCKARKLADDQEVRLIIPMNGRRKLKNPALPLGYCGNVIFYPAYIAKAGDVTRNPLSYVASRIHETLERMNDEEYLRSTIDYLETHPNFDALVRGSHTVRCPNLSLNSWAKFNMYEADFGWGKPWFAGRAGLPCEGKSYLGTSPNEDGGYALSICLFAPHMALFEKYFYDF</sequence>
<comment type="pathway">
    <text evidence="7">Phytoalexin biosynthesis; methoxydianthramide B biosynthesis.</text>
</comment>
<comment type="similarity">
    <text evidence="1">Belongs to the plant acyltransferase family.</text>
</comment>
<dbReference type="InterPro" id="IPR050317">
    <property type="entry name" value="Plant_Fungal_Acyltransferase"/>
</dbReference>
<dbReference type="PANTHER" id="PTHR31642:SF11">
    <property type="entry name" value="SHIKIMATE O-HYDROXYCINNAMOYLTRANSFERASE"/>
    <property type="match status" value="1"/>
</dbReference>
<reference evidence="9" key="1">
    <citation type="submission" date="2022-04" db="EMBL/GenBank/DDBJ databases">
        <title>Carnegiea gigantea Genome sequencing and assembly v2.</title>
        <authorList>
            <person name="Copetti D."/>
            <person name="Sanderson M.J."/>
            <person name="Burquez A."/>
            <person name="Wojciechowski M.F."/>
        </authorList>
    </citation>
    <scope>NUCLEOTIDE SEQUENCE</scope>
    <source>
        <strain evidence="9">SGP5-SGP5p</strain>
        <tissue evidence="9">Aerial part</tissue>
    </source>
</reference>
<dbReference type="EC" id="2.3.1.144" evidence="8"/>
<evidence type="ECO:0000256" key="5">
    <source>
        <dbReference type="ARBA" id="ARBA00051588"/>
    </source>
</evidence>
<dbReference type="InterPro" id="IPR023213">
    <property type="entry name" value="CAT-like_dom_sf"/>
</dbReference>
<organism evidence="9 10">
    <name type="scientific">Carnegiea gigantea</name>
    <dbReference type="NCBI Taxonomy" id="171969"/>
    <lineage>
        <taxon>Eukaryota</taxon>
        <taxon>Viridiplantae</taxon>
        <taxon>Streptophyta</taxon>
        <taxon>Embryophyta</taxon>
        <taxon>Tracheophyta</taxon>
        <taxon>Spermatophyta</taxon>
        <taxon>Magnoliopsida</taxon>
        <taxon>eudicotyledons</taxon>
        <taxon>Gunneridae</taxon>
        <taxon>Pentapetalae</taxon>
        <taxon>Caryophyllales</taxon>
        <taxon>Cactineae</taxon>
        <taxon>Cactaceae</taxon>
        <taxon>Cactoideae</taxon>
        <taxon>Echinocereeae</taxon>
        <taxon>Carnegiea</taxon>
    </lineage>
</organism>
<gene>
    <name evidence="9" type="ORF">Cgig2_007009</name>
</gene>
<evidence type="ECO:0000256" key="2">
    <source>
        <dbReference type="ARBA" id="ARBA00022679"/>
    </source>
</evidence>
<evidence type="ECO:0000256" key="1">
    <source>
        <dbReference type="ARBA" id="ARBA00009861"/>
    </source>
</evidence>
<dbReference type="GO" id="GO:0047672">
    <property type="term" value="F:anthranilate N-benzoyltransferase activity"/>
    <property type="evidence" value="ECO:0007669"/>
    <property type="project" value="UniProtKB-EC"/>
</dbReference>
<keyword evidence="3" id="KW-0284">Flavonoid biosynthesis</keyword>
<dbReference type="FunFam" id="3.30.559.10:FF:000008">
    <property type="entry name" value="Tryptamine hydroxycinnamoyl transferase"/>
    <property type="match status" value="1"/>
</dbReference>
<evidence type="ECO:0000313" key="10">
    <source>
        <dbReference type="Proteomes" id="UP001153076"/>
    </source>
</evidence>
<comment type="catalytic activity">
    <reaction evidence="5">
        <text>anthranilate + benzoyl-CoA = N-benzoylanthranilate + CoA</text>
        <dbReference type="Rhea" id="RHEA:21600"/>
        <dbReference type="ChEBI" id="CHEBI:16567"/>
        <dbReference type="ChEBI" id="CHEBI:17331"/>
        <dbReference type="ChEBI" id="CHEBI:57287"/>
        <dbReference type="ChEBI" id="CHEBI:57369"/>
        <dbReference type="EC" id="2.3.1.144"/>
    </reaction>
</comment>
<evidence type="ECO:0000256" key="4">
    <source>
        <dbReference type="ARBA" id="ARBA00023315"/>
    </source>
</evidence>
<dbReference type="Gene3D" id="3.30.559.10">
    <property type="entry name" value="Chloramphenicol acetyltransferase-like domain"/>
    <property type="match status" value="2"/>
</dbReference>
<evidence type="ECO:0000256" key="3">
    <source>
        <dbReference type="ARBA" id="ARBA00023241"/>
    </source>
</evidence>
<dbReference type="PANTHER" id="PTHR31642">
    <property type="entry name" value="TRICHOTHECENE 3-O-ACETYLTRANSFERASE"/>
    <property type="match status" value="1"/>
</dbReference>
<proteinExistence type="inferred from homology"/>
<protein>
    <recommendedName>
        <fullName evidence="8">anthranilate N-benzoyltransferase</fullName>
        <ecNumber evidence="8">2.3.1.144</ecNumber>
    </recommendedName>
</protein>
<accession>A0A9Q1KA53</accession>